<dbReference type="InterPro" id="IPR029063">
    <property type="entry name" value="SAM-dependent_MTases_sf"/>
</dbReference>
<dbReference type="PRINTS" id="PR00507">
    <property type="entry name" value="N12N6MTFRASE"/>
</dbReference>
<dbReference type="GO" id="GO:0043527">
    <property type="term" value="C:tRNA methyltransferase complex"/>
    <property type="evidence" value="ECO:0007669"/>
    <property type="project" value="UniProtKB-ARBA"/>
</dbReference>
<name>A0A409Y597_9AGAR</name>
<dbReference type="Proteomes" id="UP000284706">
    <property type="component" value="Unassembled WGS sequence"/>
</dbReference>
<dbReference type="InterPro" id="IPR059073">
    <property type="entry name" value="TRMT11_N"/>
</dbReference>
<keyword evidence="6 10" id="KW-0949">S-adenosyl-L-methionine</keyword>
<evidence type="ECO:0000259" key="13">
    <source>
        <dbReference type="Pfam" id="PF25904"/>
    </source>
</evidence>
<protein>
    <recommendedName>
        <fullName evidence="9">tRNA (guanine(10)-N(2))-methyltransferase</fullName>
        <ecNumber evidence="9">2.1.1.214</ecNumber>
    </recommendedName>
</protein>
<comment type="subcellular location">
    <subcellularLocation>
        <location evidence="1">Cytoplasm</location>
    </subcellularLocation>
</comment>
<dbReference type="STRING" id="231916.A0A409Y597"/>
<evidence type="ECO:0000313" key="15">
    <source>
        <dbReference type="Proteomes" id="UP000284706"/>
    </source>
</evidence>
<dbReference type="PROSITE" id="PS51627">
    <property type="entry name" value="SAM_MT_TRM11"/>
    <property type="match status" value="1"/>
</dbReference>
<evidence type="ECO:0000313" key="14">
    <source>
        <dbReference type="EMBL" id="PPQ98206.1"/>
    </source>
</evidence>
<feature type="region of interest" description="Disordered" evidence="11">
    <location>
        <begin position="439"/>
        <end position="459"/>
    </location>
</feature>
<keyword evidence="15" id="KW-1185">Reference proteome</keyword>
<dbReference type="EMBL" id="NHYE01001139">
    <property type="protein sequence ID" value="PPQ98206.1"/>
    <property type="molecule type" value="Genomic_DNA"/>
</dbReference>
<proteinExistence type="inferred from homology"/>
<dbReference type="PROSITE" id="PS00092">
    <property type="entry name" value="N6_MTASE"/>
    <property type="match status" value="1"/>
</dbReference>
<reference evidence="14 15" key="1">
    <citation type="journal article" date="2018" name="Evol. Lett.">
        <title>Horizontal gene cluster transfer increased hallucinogenic mushroom diversity.</title>
        <authorList>
            <person name="Reynolds H.T."/>
            <person name="Vijayakumar V."/>
            <person name="Gluck-Thaler E."/>
            <person name="Korotkin H.B."/>
            <person name="Matheny P.B."/>
            <person name="Slot J.C."/>
        </authorList>
    </citation>
    <scope>NUCLEOTIDE SEQUENCE [LARGE SCALE GENOMIC DNA]</scope>
    <source>
        <strain evidence="14 15">SRW20</strain>
    </source>
</reference>
<dbReference type="Pfam" id="PF25904">
    <property type="entry name" value="Tmrp11_N"/>
    <property type="match status" value="1"/>
</dbReference>
<feature type="domain" description="tRNA (guanine(10)-N(2))-methyltransferase TRMT11 N-terminal" evidence="13">
    <location>
        <begin position="4"/>
        <end position="180"/>
    </location>
</feature>
<dbReference type="Pfam" id="PF01170">
    <property type="entry name" value="UPF0020"/>
    <property type="match status" value="1"/>
</dbReference>
<dbReference type="FunCoup" id="A0A409Y597">
    <property type="interactions" value="586"/>
</dbReference>
<dbReference type="InterPro" id="IPR000241">
    <property type="entry name" value="RlmKL-like_Mtase"/>
</dbReference>
<keyword evidence="7 10" id="KW-0819">tRNA processing</keyword>
<dbReference type="GO" id="GO:0160102">
    <property type="term" value="F:tRNA (guanine(10)-N2)-methyltransferase activity"/>
    <property type="evidence" value="ECO:0007669"/>
    <property type="project" value="UniProtKB-EC"/>
</dbReference>
<evidence type="ECO:0000256" key="6">
    <source>
        <dbReference type="ARBA" id="ARBA00022691"/>
    </source>
</evidence>
<organism evidence="14 15">
    <name type="scientific">Gymnopilus dilepis</name>
    <dbReference type="NCBI Taxonomy" id="231916"/>
    <lineage>
        <taxon>Eukaryota</taxon>
        <taxon>Fungi</taxon>
        <taxon>Dikarya</taxon>
        <taxon>Basidiomycota</taxon>
        <taxon>Agaricomycotina</taxon>
        <taxon>Agaricomycetes</taxon>
        <taxon>Agaricomycetidae</taxon>
        <taxon>Agaricales</taxon>
        <taxon>Agaricineae</taxon>
        <taxon>Hymenogastraceae</taxon>
        <taxon>Gymnopilus</taxon>
    </lineage>
</organism>
<evidence type="ECO:0000256" key="8">
    <source>
        <dbReference type="ARBA" id="ARBA00022884"/>
    </source>
</evidence>
<evidence type="ECO:0000256" key="10">
    <source>
        <dbReference type="PROSITE-ProRule" id="PRU00959"/>
    </source>
</evidence>
<evidence type="ECO:0000256" key="1">
    <source>
        <dbReference type="ARBA" id="ARBA00004496"/>
    </source>
</evidence>
<dbReference type="AlphaFoldDB" id="A0A409Y597"/>
<comment type="caution">
    <text evidence="14">The sequence shown here is derived from an EMBL/GenBank/DDBJ whole genome shotgun (WGS) entry which is preliminary data.</text>
</comment>
<evidence type="ECO:0000256" key="3">
    <source>
        <dbReference type="ARBA" id="ARBA00022555"/>
    </source>
</evidence>
<evidence type="ECO:0000256" key="4">
    <source>
        <dbReference type="ARBA" id="ARBA00022603"/>
    </source>
</evidence>
<dbReference type="InterPro" id="IPR002052">
    <property type="entry name" value="DNA_methylase_N6_adenine_CS"/>
</dbReference>
<keyword evidence="4 10" id="KW-0489">Methyltransferase</keyword>
<evidence type="ECO:0000256" key="2">
    <source>
        <dbReference type="ARBA" id="ARBA00022490"/>
    </source>
</evidence>
<dbReference type="PIRSF" id="PIRSF017259">
    <property type="entry name" value="tRNA_mtfrase_TRM11"/>
    <property type="match status" value="1"/>
</dbReference>
<dbReference type="GO" id="GO:0005737">
    <property type="term" value="C:cytoplasm"/>
    <property type="evidence" value="ECO:0007669"/>
    <property type="project" value="UniProtKB-SubCell"/>
</dbReference>
<gene>
    <name evidence="14" type="ORF">CVT26_003458</name>
</gene>
<keyword evidence="5 10" id="KW-0808">Transferase</keyword>
<dbReference type="OrthoDB" id="296065at2759"/>
<comment type="similarity">
    <text evidence="10">Belongs to the class I-like SAM-binding methyltransferase superfamily. TRM11 methyltransferase family.</text>
</comment>
<dbReference type="SUPFAM" id="SSF53335">
    <property type="entry name" value="S-adenosyl-L-methionine-dependent methyltransferases"/>
    <property type="match status" value="1"/>
</dbReference>
<evidence type="ECO:0000256" key="11">
    <source>
        <dbReference type="SAM" id="MobiDB-lite"/>
    </source>
</evidence>
<dbReference type="PANTHER" id="PTHR13370">
    <property type="entry name" value="RNA METHYLASE-RELATED"/>
    <property type="match status" value="1"/>
</dbReference>
<evidence type="ECO:0000256" key="5">
    <source>
        <dbReference type="ARBA" id="ARBA00022679"/>
    </source>
</evidence>
<feature type="domain" description="Ribosomal RNA large subunit methyltransferase K/L-like methyltransferase" evidence="12">
    <location>
        <begin position="193"/>
        <end position="311"/>
    </location>
</feature>
<keyword evidence="2" id="KW-0963">Cytoplasm</keyword>
<dbReference type="InterPro" id="IPR016691">
    <property type="entry name" value="TRMT11"/>
</dbReference>
<evidence type="ECO:0000256" key="7">
    <source>
        <dbReference type="ARBA" id="ARBA00022694"/>
    </source>
</evidence>
<dbReference type="EC" id="2.1.1.214" evidence="9"/>
<dbReference type="GO" id="GO:0032259">
    <property type="term" value="P:methylation"/>
    <property type="evidence" value="ECO:0007669"/>
    <property type="project" value="UniProtKB-UniRule"/>
</dbReference>
<dbReference type="Gene3D" id="3.40.50.150">
    <property type="entry name" value="Vaccinia Virus protein VP39"/>
    <property type="match status" value="1"/>
</dbReference>
<dbReference type="InParanoid" id="A0A409Y597"/>
<accession>A0A409Y597</accession>
<dbReference type="GO" id="GO:0008033">
    <property type="term" value="P:tRNA processing"/>
    <property type="evidence" value="ECO:0007669"/>
    <property type="project" value="UniProtKB-UniRule"/>
</dbReference>
<evidence type="ECO:0000256" key="9">
    <source>
        <dbReference type="ARBA" id="ARBA00066937"/>
    </source>
</evidence>
<dbReference type="GO" id="GO:0000049">
    <property type="term" value="F:tRNA binding"/>
    <property type="evidence" value="ECO:0007669"/>
    <property type="project" value="UniProtKB-UniRule"/>
</dbReference>
<dbReference type="PANTHER" id="PTHR13370:SF3">
    <property type="entry name" value="TRNA (GUANINE(10)-N2)-METHYLTRANSFERASE HOMOLOG"/>
    <property type="match status" value="1"/>
</dbReference>
<keyword evidence="3 10" id="KW-0820">tRNA-binding</keyword>
<sequence length="487" mass="56169">MPSRFLIHYAQAHHEFRLPELQSVAELHDISYKLPDDPKDRDPTRPFMVVELESEEHARILARRCILIKAVYEFYAKGSTYEEVHRNNRQSEHLWKRYVEDTSFRFLVTSSQHKIPQSRQREVIESFSYMDFRGKIDMKTPDILLMCFEEYDEKPGTTRERHEGDGDFREVFFGRLIEEGTARQLVRTFDVKKRVYYGNTSMESEISLLMANQTLASPGKFIYDPFMGTGSMAYPTGHFGALVFGSDIDGRQMRGKQKVPGVLRAAQQYGIASRIVDLATFDITINPWRCGDLFDAIVTDPPYGVRAGAKRLGRKRELSERQKELCLMHSKSPRPDDQPYIPPTKPYELSHLATDLVLFSRYLLKPGGRLVFFLPTTDEYQEVDIYSMLCEGMEVIANSLQDFGSWGRRVRSDYSQAPLQVLIIRIQLVTIKKTTSKQFPPPTFEPIQPSPDESAHVPAHRDFREKYFQGFKPKSNETSVAEEATTS</sequence>
<evidence type="ECO:0000259" key="12">
    <source>
        <dbReference type="Pfam" id="PF01170"/>
    </source>
</evidence>
<keyword evidence="8 10" id="KW-0694">RNA-binding</keyword>